<dbReference type="PIRSF" id="PIRSF000110">
    <property type="entry name" value="G6PD"/>
    <property type="match status" value="1"/>
</dbReference>
<evidence type="ECO:0000259" key="7">
    <source>
        <dbReference type="Pfam" id="PF02781"/>
    </source>
</evidence>
<dbReference type="EMBL" id="JBHUEA010000017">
    <property type="protein sequence ID" value="MFD1722201.1"/>
    <property type="molecule type" value="Genomic_DNA"/>
</dbReference>
<dbReference type="InterPro" id="IPR022675">
    <property type="entry name" value="G6P_DH_C"/>
</dbReference>
<comment type="pathway">
    <text evidence="1">Carbohydrate degradation; pentose phosphate pathway; D-ribulose 5-phosphate from D-glucose 6-phosphate (oxidative stage): step 1/3.</text>
</comment>
<dbReference type="Gene3D" id="3.40.50.720">
    <property type="entry name" value="NAD(P)-binding Rossmann-like Domain"/>
    <property type="match status" value="1"/>
</dbReference>
<dbReference type="NCBIfam" id="NF009492">
    <property type="entry name" value="PRK12853.1-3"/>
    <property type="match status" value="1"/>
</dbReference>
<dbReference type="InterPro" id="IPR036291">
    <property type="entry name" value="NAD(P)-bd_dom_sf"/>
</dbReference>
<dbReference type="Pfam" id="PF02781">
    <property type="entry name" value="G6PD_C"/>
    <property type="match status" value="1"/>
</dbReference>
<evidence type="ECO:0000256" key="5">
    <source>
        <dbReference type="ARBA" id="ARBA00023277"/>
    </source>
</evidence>
<feature type="domain" description="Glucose-6-phosphate dehydrogenase C-terminal" evidence="7">
    <location>
        <begin position="181"/>
        <end position="462"/>
    </location>
</feature>
<dbReference type="SUPFAM" id="SSF55347">
    <property type="entry name" value="Glyceraldehyde-3-phosphate dehydrogenase-like, C-terminal domain"/>
    <property type="match status" value="1"/>
</dbReference>
<dbReference type="Proteomes" id="UP001597347">
    <property type="component" value="Unassembled WGS sequence"/>
</dbReference>
<evidence type="ECO:0000256" key="3">
    <source>
        <dbReference type="ARBA" id="ARBA00022857"/>
    </source>
</evidence>
<dbReference type="InterPro" id="IPR022674">
    <property type="entry name" value="G6P_DH_NAD-bd"/>
</dbReference>
<comment type="caution">
    <text evidence="8">The sequence shown here is derived from an EMBL/GenBank/DDBJ whole genome shotgun (WGS) entry which is preliminary data.</text>
</comment>
<gene>
    <name evidence="8" type="ORF">ACFSBI_11630</name>
</gene>
<keyword evidence="9" id="KW-1185">Reference proteome</keyword>
<dbReference type="GO" id="GO:0004345">
    <property type="term" value="F:glucose-6-phosphate dehydrogenase activity"/>
    <property type="evidence" value="ECO:0007669"/>
    <property type="project" value="UniProtKB-EC"/>
</dbReference>
<evidence type="ECO:0000313" key="8">
    <source>
        <dbReference type="EMBL" id="MFD1722201.1"/>
    </source>
</evidence>
<organism evidence="8 9">
    <name type="scientific">Amnibacterium endophyticum</name>
    <dbReference type="NCBI Taxonomy" id="2109337"/>
    <lineage>
        <taxon>Bacteria</taxon>
        <taxon>Bacillati</taxon>
        <taxon>Actinomycetota</taxon>
        <taxon>Actinomycetes</taxon>
        <taxon>Micrococcales</taxon>
        <taxon>Microbacteriaceae</taxon>
        <taxon>Amnibacterium</taxon>
    </lineage>
</organism>
<dbReference type="Pfam" id="PF00479">
    <property type="entry name" value="G6PD_N"/>
    <property type="match status" value="1"/>
</dbReference>
<dbReference type="EC" id="1.1.1.49" evidence="8"/>
<dbReference type="PANTHER" id="PTHR23429">
    <property type="entry name" value="GLUCOSE-6-PHOSPHATE 1-DEHYDROGENASE G6PD"/>
    <property type="match status" value="1"/>
</dbReference>
<evidence type="ECO:0000256" key="1">
    <source>
        <dbReference type="ARBA" id="ARBA00004937"/>
    </source>
</evidence>
<evidence type="ECO:0000259" key="6">
    <source>
        <dbReference type="Pfam" id="PF00479"/>
    </source>
</evidence>
<dbReference type="PRINTS" id="PR00079">
    <property type="entry name" value="G6PDHDRGNASE"/>
</dbReference>
<evidence type="ECO:0000313" key="9">
    <source>
        <dbReference type="Proteomes" id="UP001597347"/>
    </source>
</evidence>
<dbReference type="Gene3D" id="3.30.360.10">
    <property type="entry name" value="Dihydrodipicolinate Reductase, domain 2"/>
    <property type="match status" value="1"/>
</dbReference>
<keyword evidence="4 8" id="KW-0560">Oxidoreductase</keyword>
<accession>A0ABW4LJ36</accession>
<dbReference type="InterPro" id="IPR001282">
    <property type="entry name" value="G6P_DH"/>
</dbReference>
<evidence type="ECO:0000256" key="2">
    <source>
        <dbReference type="ARBA" id="ARBA00022526"/>
    </source>
</evidence>
<name>A0ABW4LJ36_9MICO</name>
<dbReference type="PANTHER" id="PTHR23429:SF0">
    <property type="entry name" value="GLUCOSE-6-PHOSPHATE 1-DEHYDROGENASE"/>
    <property type="match status" value="1"/>
</dbReference>
<keyword evidence="5" id="KW-0119">Carbohydrate metabolism</keyword>
<sequence length="467" mass="50474">MTATTTMLILGASGDLTRRLLLPGIGSLIAGGEDSDLELLQGLKLIGSGRSEHSDDEWRQEVRDAFGDADASGDLADALVGDAEYVVGDPTSKDDFARLLEHVEGDLVVYFALPPSVVVKVAAVLQAIDLPEHTVLALEKPFGDDAEGAAHLNDELAKVVPEDRIHRVDHFLAHRAALAMLAMRFNNRLLERSWSAEDVERVEIVYDEQLGLEGRAGYYDGAGALKDMLQSHLLQVLAVSTAEEPLAFDAEHLRDALATALQATRVWPHGPVFPGTDRPSRRARYTAGEVDGKRLPSYADEDGVDPDRGTETLAEIALEVATPRWAGVPFVLRSGKAIGSPRNEIAAEFRPVRTRPEGQRGSGQPERLVLGFKPPRVEMRFTSGGGDMPFELEPVEVTGALPRSGVTEYGEVLRGILGDDPTLSIRGDVAVRCWEIVQPVLDAWASGDVPLEEYQAGSDGPAGWSAR</sequence>
<proteinExistence type="predicted"/>
<reference evidence="9" key="1">
    <citation type="journal article" date="2019" name="Int. J. Syst. Evol. Microbiol.">
        <title>The Global Catalogue of Microorganisms (GCM) 10K type strain sequencing project: providing services to taxonomists for standard genome sequencing and annotation.</title>
        <authorList>
            <consortium name="The Broad Institute Genomics Platform"/>
            <consortium name="The Broad Institute Genome Sequencing Center for Infectious Disease"/>
            <person name="Wu L."/>
            <person name="Ma J."/>
        </authorList>
    </citation>
    <scope>NUCLEOTIDE SEQUENCE [LARGE SCALE GENOMIC DNA]</scope>
    <source>
        <strain evidence="9">CGMCC 1.12471</strain>
    </source>
</reference>
<evidence type="ECO:0000256" key="4">
    <source>
        <dbReference type="ARBA" id="ARBA00023002"/>
    </source>
</evidence>
<dbReference type="RefSeq" id="WP_377935092.1">
    <property type="nucleotide sequence ID" value="NZ_JBHUEA010000017.1"/>
</dbReference>
<keyword evidence="2" id="KW-0313">Glucose metabolism</keyword>
<protein>
    <submittedName>
        <fullName evidence="8">Glucose-6-phosphate dehydrogenase</fullName>
        <ecNumber evidence="8">1.1.1.49</ecNumber>
    </submittedName>
</protein>
<dbReference type="SUPFAM" id="SSF51735">
    <property type="entry name" value="NAD(P)-binding Rossmann-fold domains"/>
    <property type="match status" value="1"/>
</dbReference>
<keyword evidence="3" id="KW-0521">NADP</keyword>
<feature type="domain" description="Glucose-6-phosphate dehydrogenase NAD-binding" evidence="6">
    <location>
        <begin position="9"/>
        <end position="174"/>
    </location>
</feature>